<dbReference type="Pfam" id="PF11659">
    <property type="entry name" value="DUF3261"/>
    <property type="match status" value="1"/>
</dbReference>
<dbReference type="AlphaFoldDB" id="A0A1J5SNN6"/>
<gene>
    <name evidence="1" type="ORF">GALL_80180</name>
</gene>
<dbReference type="InterPro" id="IPR021675">
    <property type="entry name" value="DUF3261"/>
</dbReference>
<sequence>MKKWYIQRAGQSEGYSILKLRRLLALCCGLALSACAAAPTAPAGAVRVAPDLTLTLPPPASLGRSLEATQLVTAHYGDQTYLFEGHFRADRRHLLLEGLDSMGRKAMTIDWSPEGIHADTAPWLPRQLRPENMLADMVMLYWPPQTVRAALAASGGRLRVEKHRRVISDAKGPVIEARYSGDDPWNGRLVYRNLAWGYRLEIQSVETAP</sequence>
<name>A0A1J5SNN6_9ZZZZ</name>
<protein>
    <recommendedName>
        <fullName evidence="2">DUF3261 domain-containing protein</fullName>
    </recommendedName>
</protein>
<reference evidence="1" key="1">
    <citation type="submission" date="2016-10" db="EMBL/GenBank/DDBJ databases">
        <title>Sequence of Gallionella enrichment culture.</title>
        <authorList>
            <person name="Poehlein A."/>
            <person name="Muehling M."/>
            <person name="Daniel R."/>
        </authorList>
    </citation>
    <scope>NUCLEOTIDE SEQUENCE</scope>
</reference>
<organism evidence="1">
    <name type="scientific">mine drainage metagenome</name>
    <dbReference type="NCBI Taxonomy" id="410659"/>
    <lineage>
        <taxon>unclassified sequences</taxon>
        <taxon>metagenomes</taxon>
        <taxon>ecological metagenomes</taxon>
    </lineage>
</organism>
<proteinExistence type="predicted"/>
<comment type="caution">
    <text evidence="1">The sequence shown here is derived from an EMBL/GenBank/DDBJ whole genome shotgun (WGS) entry which is preliminary data.</text>
</comment>
<evidence type="ECO:0000313" key="1">
    <source>
        <dbReference type="EMBL" id="OIR10090.1"/>
    </source>
</evidence>
<evidence type="ECO:0008006" key="2">
    <source>
        <dbReference type="Google" id="ProtNLM"/>
    </source>
</evidence>
<dbReference type="EMBL" id="MLJW01000024">
    <property type="protein sequence ID" value="OIR10090.1"/>
    <property type="molecule type" value="Genomic_DNA"/>
</dbReference>
<dbReference type="PROSITE" id="PS51257">
    <property type="entry name" value="PROKAR_LIPOPROTEIN"/>
    <property type="match status" value="1"/>
</dbReference>
<accession>A0A1J5SNN6</accession>